<dbReference type="InterPro" id="IPR006675">
    <property type="entry name" value="HDIG_dom"/>
</dbReference>
<keyword evidence="3" id="KW-1185">Reference proteome</keyword>
<dbReference type="SUPFAM" id="SSF109604">
    <property type="entry name" value="HD-domain/PDEase-like"/>
    <property type="match status" value="1"/>
</dbReference>
<sequence>MDELVSRACVLAEDTLSVSLPRRWKHVQGVLRKAELAGGLFREDADTLRAAAVLHDVGYAPAVVVTGFHALDGADYLKRMGFPARVCALVAHHSCAYREAELRGLTAELAQWIDEETPLRDALWWADMTTAPDGTATNVHDRIDEIQRRYGPDDLVTFFVRQAKPELVAAVDRTEQRLQAAGIAYNAK</sequence>
<dbReference type="InterPro" id="IPR006674">
    <property type="entry name" value="HD_domain"/>
</dbReference>
<dbReference type="Gene3D" id="1.10.3210.10">
    <property type="entry name" value="Hypothetical protein af1432"/>
    <property type="match status" value="1"/>
</dbReference>
<evidence type="ECO:0000313" key="3">
    <source>
        <dbReference type="Proteomes" id="UP000649573"/>
    </source>
</evidence>
<feature type="domain" description="HD" evidence="1">
    <location>
        <begin position="23"/>
        <end position="103"/>
    </location>
</feature>
<dbReference type="CDD" id="cd00077">
    <property type="entry name" value="HDc"/>
    <property type="match status" value="1"/>
</dbReference>
<dbReference type="EMBL" id="BMRE01000019">
    <property type="protein sequence ID" value="GGU47617.1"/>
    <property type="molecule type" value="Genomic_DNA"/>
</dbReference>
<protein>
    <submittedName>
        <fullName evidence="2">Metal-dependent phosphohydrolase, HD subdomain protein</fullName>
    </submittedName>
</protein>
<gene>
    <name evidence="2" type="ORF">GCM10010178_45480</name>
</gene>
<dbReference type="Pfam" id="PF01966">
    <property type="entry name" value="HD"/>
    <property type="match status" value="1"/>
</dbReference>
<dbReference type="Proteomes" id="UP000649573">
    <property type="component" value="Unassembled WGS sequence"/>
</dbReference>
<dbReference type="RefSeq" id="WP_189255709.1">
    <property type="nucleotide sequence ID" value="NZ_BMRE01000019.1"/>
</dbReference>
<comment type="caution">
    <text evidence="2">The sequence shown here is derived from an EMBL/GenBank/DDBJ whole genome shotgun (WGS) entry which is preliminary data.</text>
</comment>
<name>A0ABQ2UPP4_9PSEU</name>
<reference evidence="3" key="1">
    <citation type="journal article" date="2019" name="Int. J. Syst. Evol. Microbiol.">
        <title>The Global Catalogue of Microorganisms (GCM) 10K type strain sequencing project: providing services to taxonomists for standard genome sequencing and annotation.</title>
        <authorList>
            <consortium name="The Broad Institute Genomics Platform"/>
            <consortium name="The Broad Institute Genome Sequencing Center for Infectious Disease"/>
            <person name="Wu L."/>
            <person name="Ma J."/>
        </authorList>
    </citation>
    <scope>NUCLEOTIDE SEQUENCE [LARGE SCALE GENOMIC DNA]</scope>
    <source>
        <strain evidence="3">JCM 3296</strain>
    </source>
</reference>
<dbReference type="InterPro" id="IPR003607">
    <property type="entry name" value="HD/PDEase_dom"/>
</dbReference>
<evidence type="ECO:0000313" key="2">
    <source>
        <dbReference type="EMBL" id="GGU47617.1"/>
    </source>
</evidence>
<organism evidence="2 3">
    <name type="scientific">Lentzea flava</name>
    <dbReference type="NCBI Taxonomy" id="103732"/>
    <lineage>
        <taxon>Bacteria</taxon>
        <taxon>Bacillati</taxon>
        <taxon>Actinomycetota</taxon>
        <taxon>Actinomycetes</taxon>
        <taxon>Pseudonocardiales</taxon>
        <taxon>Pseudonocardiaceae</taxon>
        <taxon>Lentzea</taxon>
    </lineage>
</organism>
<evidence type="ECO:0000259" key="1">
    <source>
        <dbReference type="Pfam" id="PF01966"/>
    </source>
</evidence>
<dbReference type="NCBIfam" id="TIGR00277">
    <property type="entry name" value="HDIG"/>
    <property type="match status" value="1"/>
</dbReference>
<proteinExistence type="predicted"/>
<accession>A0ABQ2UPP4</accession>